<evidence type="ECO:0000256" key="3">
    <source>
        <dbReference type="ARBA" id="ARBA00023164"/>
    </source>
</evidence>
<name>A0ABD6DXM8_9EURY</name>
<dbReference type="Pfam" id="PF07992">
    <property type="entry name" value="Pyr_redox_2"/>
    <property type="match status" value="1"/>
</dbReference>
<feature type="domain" description="4Fe-4S ferredoxin-type" evidence="6">
    <location>
        <begin position="40"/>
        <end position="71"/>
    </location>
</feature>
<dbReference type="AlphaFoldDB" id="A0ABD6DXM8"/>
<evidence type="ECO:0000256" key="1">
    <source>
        <dbReference type="ARBA" id="ARBA00022605"/>
    </source>
</evidence>
<dbReference type="PROSITE" id="PS51379">
    <property type="entry name" value="4FE4S_FER_2"/>
    <property type="match status" value="1"/>
</dbReference>
<accession>A0ABD6DXM8</accession>
<comment type="caution">
    <text evidence="7">The sequence shown here is derived from an EMBL/GenBank/DDBJ whole genome shotgun (WGS) entry which is preliminary data.</text>
</comment>
<keyword evidence="2" id="KW-0560">Oxidoreductase</keyword>
<comment type="pathway">
    <text evidence="4">Amino-acid biosynthesis.</text>
</comment>
<dbReference type="PRINTS" id="PR00419">
    <property type="entry name" value="ADXRDTASE"/>
</dbReference>
<dbReference type="InterPro" id="IPR051394">
    <property type="entry name" value="Glutamate_Synthase"/>
</dbReference>
<dbReference type="NCBIfam" id="TIGR01317">
    <property type="entry name" value="GOGAT_sm_gam"/>
    <property type="match status" value="1"/>
</dbReference>
<reference evidence="7 8" key="1">
    <citation type="journal article" date="2019" name="Int. J. Syst. Evol. Microbiol.">
        <title>The Global Catalogue of Microorganisms (GCM) 10K type strain sequencing project: providing services to taxonomists for standard genome sequencing and annotation.</title>
        <authorList>
            <consortium name="The Broad Institute Genomics Platform"/>
            <consortium name="The Broad Institute Genome Sequencing Center for Infectious Disease"/>
            <person name="Wu L."/>
            <person name="Ma J."/>
        </authorList>
    </citation>
    <scope>NUCLEOTIDE SEQUENCE [LARGE SCALE GENOMIC DNA]</scope>
    <source>
        <strain evidence="7 8">CGMCC 1.10387</strain>
    </source>
</reference>
<feature type="region of interest" description="Disordered" evidence="5">
    <location>
        <begin position="1"/>
        <end position="36"/>
    </location>
</feature>
<dbReference type="GO" id="GO:0016491">
    <property type="term" value="F:oxidoreductase activity"/>
    <property type="evidence" value="ECO:0007669"/>
    <property type="project" value="UniProtKB-KW"/>
</dbReference>
<sequence length="493" mass="53525">MTERHPGGYRRHDRDDIGKRDPDERRDDDDEIWSPEWDPETLTAQGERCMDCGVATCMGGCPIGNVVPDWNDLVHREEWERALERLHATNNFPEFTGYTCPAPCEDACVLAYNDDPVAIKSIERAIADVGWEEGFIEPDPPETRTGFEVAIVGSGPAGLAAAQQLNRVGHHVTVFERDDEIGGLMTYGIPEFKFAKARVDRRVEQLDAEGIAFETNAEVGEDVPAERLLEFDAACLAVGAQRHRDPGVEGRNLGGVHDAMPYLKQANRRATGKSVAGETIDAAGKNVVVLGGGDTGADCVATAHRQGAEQVVQIGINAKPPADRPLDNPWPEQPKTYEKTYAQEEGATEEFGVDTTAFVDDDGDGRVDRLDAERVVWEHDEAGNRIDKHVVDPALEIPADLALVAVGFEGPEVTPFGDLGLELADDGTLRTDDRMMTAVDIVFAAGDANVGASLVVWAIGEGRDVARSIDTYLTGDSRLPPSIRTDNPPLVDP</sequence>
<dbReference type="Pfam" id="PF14691">
    <property type="entry name" value="Fer4_20"/>
    <property type="match status" value="1"/>
</dbReference>
<dbReference type="InterPro" id="IPR017896">
    <property type="entry name" value="4Fe4S_Fe-S-bd"/>
</dbReference>
<keyword evidence="3" id="KW-0314">Glutamate biosynthesis</keyword>
<evidence type="ECO:0000256" key="2">
    <source>
        <dbReference type="ARBA" id="ARBA00023002"/>
    </source>
</evidence>
<proteinExistence type="predicted"/>
<dbReference type="Gene3D" id="3.50.50.60">
    <property type="entry name" value="FAD/NAD(P)-binding domain"/>
    <property type="match status" value="2"/>
</dbReference>
<dbReference type="Proteomes" id="UP001597092">
    <property type="component" value="Unassembled WGS sequence"/>
</dbReference>
<organism evidence="7 8">
    <name type="scientific">Halobellus litoreus</name>
    <dbReference type="NCBI Taxonomy" id="755310"/>
    <lineage>
        <taxon>Archaea</taxon>
        <taxon>Methanobacteriati</taxon>
        <taxon>Methanobacteriota</taxon>
        <taxon>Stenosarchaea group</taxon>
        <taxon>Halobacteria</taxon>
        <taxon>Halobacteriales</taxon>
        <taxon>Haloferacaceae</taxon>
        <taxon>Halobellus</taxon>
    </lineage>
</organism>
<evidence type="ECO:0000256" key="5">
    <source>
        <dbReference type="SAM" id="MobiDB-lite"/>
    </source>
</evidence>
<dbReference type="Gene3D" id="1.10.1060.10">
    <property type="entry name" value="Alpha-helical ferredoxin"/>
    <property type="match status" value="1"/>
</dbReference>
<dbReference type="PANTHER" id="PTHR43100:SF1">
    <property type="entry name" value="GLUTAMATE SYNTHASE [NADPH] SMALL CHAIN"/>
    <property type="match status" value="1"/>
</dbReference>
<feature type="compositionally biased region" description="Acidic residues" evidence="5">
    <location>
        <begin position="26"/>
        <end position="36"/>
    </location>
</feature>
<protein>
    <submittedName>
        <fullName evidence="7">Glutamate synthase subunit beta</fullName>
    </submittedName>
</protein>
<gene>
    <name evidence="7" type="ORF">ACFSAS_13790</name>
</gene>
<keyword evidence="8" id="KW-1185">Reference proteome</keyword>
<keyword evidence="1" id="KW-0028">Amino-acid biosynthesis</keyword>
<dbReference type="InterPro" id="IPR023753">
    <property type="entry name" value="FAD/NAD-binding_dom"/>
</dbReference>
<dbReference type="RefSeq" id="WP_390282325.1">
    <property type="nucleotide sequence ID" value="NZ_JBHUDP010000005.1"/>
</dbReference>
<evidence type="ECO:0000256" key="4">
    <source>
        <dbReference type="ARBA" id="ARBA00029440"/>
    </source>
</evidence>
<dbReference type="InterPro" id="IPR009051">
    <property type="entry name" value="Helical_ferredxn"/>
</dbReference>
<dbReference type="InterPro" id="IPR036188">
    <property type="entry name" value="FAD/NAD-bd_sf"/>
</dbReference>
<dbReference type="InterPro" id="IPR006005">
    <property type="entry name" value="Glut_synth_ssu1"/>
</dbReference>
<evidence type="ECO:0000313" key="8">
    <source>
        <dbReference type="Proteomes" id="UP001597092"/>
    </source>
</evidence>
<dbReference type="SUPFAM" id="SSF46548">
    <property type="entry name" value="alpha-helical ferredoxin"/>
    <property type="match status" value="1"/>
</dbReference>
<dbReference type="PANTHER" id="PTHR43100">
    <property type="entry name" value="GLUTAMATE SYNTHASE [NADPH] SMALL CHAIN"/>
    <property type="match status" value="1"/>
</dbReference>
<dbReference type="EMBL" id="JBHUDP010000005">
    <property type="protein sequence ID" value="MFD1686684.1"/>
    <property type="molecule type" value="Genomic_DNA"/>
</dbReference>
<feature type="compositionally biased region" description="Basic and acidic residues" evidence="5">
    <location>
        <begin position="1"/>
        <end position="25"/>
    </location>
</feature>
<evidence type="ECO:0000313" key="7">
    <source>
        <dbReference type="EMBL" id="MFD1686684.1"/>
    </source>
</evidence>
<dbReference type="GO" id="GO:0006537">
    <property type="term" value="P:glutamate biosynthetic process"/>
    <property type="evidence" value="ECO:0007669"/>
    <property type="project" value="UniProtKB-KW"/>
</dbReference>
<dbReference type="SUPFAM" id="SSF51971">
    <property type="entry name" value="Nucleotide-binding domain"/>
    <property type="match status" value="2"/>
</dbReference>
<dbReference type="InterPro" id="IPR028261">
    <property type="entry name" value="DPD_II"/>
</dbReference>
<evidence type="ECO:0000259" key="6">
    <source>
        <dbReference type="PROSITE" id="PS51379"/>
    </source>
</evidence>